<reference evidence="1" key="1">
    <citation type="submission" date="2018-02" db="EMBL/GenBank/DDBJ databases">
        <title>Rhizophora mucronata_Transcriptome.</title>
        <authorList>
            <person name="Meera S.P."/>
            <person name="Sreeshan A."/>
            <person name="Augustine A."/>
        </authorList>
    </citation>
    <scope>NUCLEOTIDE SEQUENCE</scope>
    <source>
        <tissue evidence="1">Leaf</tissue>
    </source>
</reference>
<name>A0A2P2NKL0_RHIMU</name>
<organism evidence="1">
    <name type="scientific">Rhizophora mucronata</name>
    <name type="common">Asiatic mangrove</name>
    <dbReference type="NCBI Taxonomy" id="61149"/>
    <lineage>
        <taxon>Eukaryota</taxon>
        <taxon>Viridiplantae</taxon>
        <taxon>Streptophyta</taxon>
        <taxon>Embryophyta</taxon>
        <taxon>Tracheophyta</taxon>
        <taxon>Spermatophyta</taxon>
        <taxon>Magnoliopsida</taxon>
        <taxon>eudicotyledons</taxon>
        <taxon>Gunneridae</taxon>
        <taxon>Pentapetalae</taxon>
        <taxon>rosids</taxon>
        <taxon>fabids</taxon>
        <taxon>Malpighiales</taxon>
        <taxon>Rhizophoraceae</taxon>
        <taxon>Rhizophora</taxon>
    </lineage>
</organism>
<sequence length="50" mass="5769">MGRYLQIERLVNPCLPTPTSLLSNRWSGSCTIFQLLRLWLLAKHEIACPK</sequence>
<proteinExistence type="predicted"/>
<protein>
    <submittedName>
        <fullName evidence="1">Uncharacterized protein</fullName>
    </submittedName>
</protein>
<dbReference type="AlphaFoldDB" id="A0A2P2NKL0"/>
<dbReference type="EMBL" id="GGEC01062555">
    <property type="protein sequence ID" value="MBX43039.1"/>
    <property type="molecule type" value="Transcribed_RNA"/>
</dbReference>
<evidence type="ECO:0000313" key="1">
    <source>
        <dbReference type="EMBL" id="MBX43039.1"/>
    </source>
</evidence>
<accession>A0A2P2NKL0</accession>